<evidence type="ECO:0008006" key="4">
    <source>
        <dbReference type="Google" id="ProtNLM"/>
    </source>
</evidence>
<dbReference type="InterPro" id="IPR019933">
    <property type="entry name" value="DivIVA_domain"/>
</dbReference>
<feature type="region of interest" description="Disordered" evidence="1">
    <location>
        <begin position="90"/>
        <end position="113"/>
    </location>
</feature>
<evidence type="ECO:0000256" key="1">
    <source>
        <dbReference type="SAM" id="MobiDB-lite"/>
    </source>
</evidence>
<dbReference type="AlphaFoldDB" id="A0A0W8IHG8"/>
<dbReference type="RefSeq" id="WP_058889879.1">
    <property type="nucleotide sequence ID" value="NZ_LQBL01000002.1"/>
</dbReference>
<name>A0A0W8IHG8_9MICO</name>
<protein>
    <recommendedName>
        <fullName evidence="4">Cell division protein DivIVA</fullName>
    </recommendedName>
</protein>
<evidence type="ECO:0000313" key="3">
    <source>
        <dbReference type="Proteomes" id="UP000054837"/>
    </source>
</evidence>
<dbReference type="Proteomes" id="UP000054837">
    <property type="component" value="Unassembled WGS sequence"/>
</dbReference>
<dbReference type="STRING" id="767452.AVL62_06955"/>
<sequence>MIGAVIILGVVCLVVALGAVLAWAVTRREVPGVGPAVDTQSSRGLPDGPVPPEGVGAVRFDQALRGYRMEQVDRVMDRLAGELRERDAEIARLREEPAPAAGERRDRTSEGQR</sequence>
<dbReference type="EMBL" id="LQBL01000002">
    <property type="protein sequence ID" value="KUG59404.1"/>
    <property type="molecule type" value="Genomic_DNA"/>
</dbReference>
<proteinExistence type="predicted"/>
<organism evidence="2 3">
    <name type="scientific">Serinicoccus chungangensis</name>
    <dbReference type="NCBI Taxonomy" id="767452"/>
    <lineage>
        <taxon>Bacteria</taxon>
        <taxon>Bacillati</taxon>
        <taxon>Actinomycetota</taxon>
        <taxon>Actinomycetes</taxon>
        <taxon>Micrococcales</taxon>
        <taxon>Ornithinimicrobiaceae</taxon>
        <taxon>Serinicoccus</taxon>
    </lineage>
</organism>
<gene>
    <name evidence="2" type="ORF">AVL62_06955</name>
</gene>
<dbReference type="OrthoDB" id="3404379at2"/>
<comment type="caution">
    <text evidence="2">The sequence shown here is derived from an EMBL/GenBank/DDBJ whole genome shotgun (WGS) entry which is preliminary data.</text>
</comment>
<dbReference type="Gene3D" id="6.10.250.660">
    <property type="match status" value="1"/>
</dbReference>
<keyword evidence="3" id="KW-1185">Reference proteome</keyword>
<feature type="region of interest" description="Disordered" evidence="1">
    <location>
        <begin position="32"/>
        <end position="54"/>
    </location>
</feature>
<dbReference type="NCBIfam" id="TIGR03544">
    <property type="entry name" value="DivI1A_domain"/>
    <property type="match status" value="1"/>
</dbReference>
<evidence type="ECO:0000313" key="2">
    <source>
        <dbReference type="EMBL" id="KUG59404.1"/>
    </source>
</evidence>
<reference evidence="2 3" key="1">
    <citation type="submission" date="2015-12" db="EMBL/GenBank/DDBJ databases">
        <title>Serinicoccus chungangenesis strain CD08_5 genome sequencing and assembly.</title>
        <authorList>
            <person name="Chander A.M."/>
            <person name="Kaur G."/>
            <person name="Nair G.R."/>
            <person name="Dhawan D.K."/>
            <person name="Kochhar R.K."/>
            <person name="Mayilraj S."/>
            <person name="Bhadada S.K."/>
        </authorList>
    </citation>
    <scope>NUCLEOTIDE SEQUENCE [LARGE SCALE GENOMIC DNA]</scope>
    <source>
        <strain evidence="2 3">CD08_5</strain>
    </source>
</reference>
<accession>A0A0W8IHG8</accession>